<dbReference type="InterPro" id="IPR008929">
    <property type="entry name" value="Chondroitin_lyas"/>
</dbReference>
<reference evidence="7 8" key="1">
    <citation type="submission" date="2021-05" db="EMBL/GenBank/DDBJ databases">
        <title>Comparative genomic studies on the polysaccharide-degrading batcterial strains of the Flammeovirga genus.</title>
        <authorList>
            <person name="Zewei F."/>
            <person name="Zheng Z."/>
            <person name="Yu L."/>
            <person name="Ruyue G."/>
            <person name="Yanhong M."/>
            <person name="Yuanyuan C."/>
            <person name="Jingyan G."/>
            <person name="Wenjun H."/>
        </authorList>
    </citation>
    <scope>NUCLEOTIDE SEQUENCE [LARGE SCALE GENOMIC DNA]</scope>
    <source>
        <strain evidence="7 8">YS10</strain>
    </source>
</reference>
<evidence type="ECO:0000259" key="5">
    <source>
        <dbReference type="Pfam" id="PF07940"/>
    </source>
</evidence>
<name>A0ABX8GYS1_9BACT</name>
<protein>
    <submittedName>
        <fullName evidence="7">Heparinase II/III family protein</fullName>
    </submittedName>
</protein>
<evidence type="ECO:0000313" key="8">
    <source>
        <dbReference type="Proteomes" id="UP000682802"/>
    </source>
</evidence>
<keyword evidence="2" id="KW-0732">Signal</keyword>
<dbReference type="Pfam" id="PF07940">
    <property type="entry name" value="Hepar_II_III_C"/>
    <property type="match status" value="1"/>
</dbReference>
<keyword evidence="4" id="KW-0456">Lyase</keyword>
<keyword evidence="3" id="KW-0574">Periplasm</keyword>
<evidence type="ECO:0000313" key="7">
    <source>
        <dbReference type="EMBL" id="QWG08483.1"/>
    </source>
</evidence>
<evidence type="ECO:0000256" key="2">
    <source>
        <dbReference type="ARBA" id="ARBA00022729"/>
    </source>
</evidence>
<proteinExistence type="predicted"/>
<keyword evidence="8" id="KW-1185">Reference proteome</keyword>
<dbReference type="EMBL" id="CP076128">
    <property type="protein sequence ID" value="QWG08483.1"/>
    <property type="molecule type" value="Genomic_DNA"/>
</dbReference>
<dbReference type="SUPFAM" id="SSF48230">
    <property type="entry name" value="Chondroitin AC/alginate lyase"/>
    <property type="match status" value="1"/>
</dbReference>
<dbReference type="Pfam" id="PF16889">
    <property type="entry name" value="Hepar_II_III_N"/>
    <property type="match status" value="1"/>
</dbReference>
<dbReference type="Proteomes" id="UP000682802">
    <property type="component" value="Chromosome 1"/>
</dbReference>
<evidence type="ECO:0000259" key="6">
    <source>
        <dbReference type="Pfam" id="PF16889"/>
    </source>
</evidence>
<evidence type="ECO:0000256" key="4">
    <source>
        <dbReference type="ARBA" id="ARBA00023239"/>
    </source>
</evidence>
<dbReference type="InterPro" id="IPR012480">
    <property type="entry name" value="Hepar_II_III_C"/>
</dbReference>
<evidence type="ECO:0000256" key="3">
    <source>
        <dbReference type="ARBA" id="ARBA00022764"/>
    </source>
</evidence>
<evidence type="ECO:0000256" key="1">
    <source>
        <dbReference type="ARBA" id="ARBA00004418"/>
    </source>
</evidence>
<gene>
    <name evidence="7" type="ORF">KM029_05970</name>
</gene>
<sequence>MKIKQLFHTLKYLKPIQLGYRIYYILRGHHRKLLPKTYSSYKKDRTLIFLHYPSLTNTNSYNDGNFNFLNISKQFSNTIDWNFNEYGKLWTYNLNYFDFLQQETISKVQAIELIYSYIEQKDKLKDGTEPYPISLRGINWVKFLTQNKVQDNQIDTLLYVHYQQLNDHLEYHLLGNHLLENGFSLLFGAFYFQDEKLHASGQKIVIQELEEQILTDGAHFELSPMYHQILLHRLLDCINLYTSNPTLFTNQDKVLTKLIENASRMLSWLNTITYKNGDIPMVNDAAWGIAASTTDLIKYADRLGIITINKPLSTSGYRKVNNEHYELLIDVGSIGPDYIPGHAHSDTFNFELYVQGVPFIVDTGTSTYEKNTKRHSERITKAHNTVQIGSIEQSDVWGGFRVGKRAKIIALEENNHSIKAKHDGYKSIGCQHQRTFKFDKKFITIEDQLISSKETNGKAYLHFHPDVSITTDLDKITLCNSSIFVTIKLSCGYTIEEYEWAAGFNIYRNAKMLIISFRTELTTTISIQ</sequence>
<dbReference type="Gene3D" id="1.50.10.100">
    <property type="entry name" value="Chondroitin AC/alginate lyase"/>
    <property type="match status" value="1"/>
</dbReference>
<dbReference type="PANTHER" id="PTHR39210:SF1">
    <property type="entry name" value="HEPARIN-SULFATE LYASE"/>
    <property type="match status" value="1"/>
</dbReference>
<accession>A0ABX8GYS1</accession>
<organism evidence="7 8">
    <name type="scientific">Flammeovirga kamogawensis</name>
    <dbReference type="NCBI Taxonomy" id="373891"/>
    <lineage>
        <taxon>Bacteria</taxon>
        <taxon>Pseudomonadati</taxon>
        <taxon>Bacteroidota</taxon>
        <taxon>Cytophagia</taxon>
        <taxon>Cytophagales</taxon>
        <taxon>Flammeovirgaceae</taxon>
        <taxon>Flammeovirga</taxon>
    </lineage>
</organism>
<feature type="domain" description="Heparin-sulfate lyase N-terminal" evidence="6">
    <location>
        <begin position="138"/>
        <end position="287"/>
    </location>
</feature>
<dbReference type="PANTHER" id="PTHR39210">
    <property type="entry name" value="HEPARIN-SULFATE LYASE"/>
    <property type="match status" value="1"/>
</dbReference>
<dbReference type="Gene3D" id="2.70.98.70">
    <property type="match status" value="1"/>
</dbReference>
<dbReference type="RefSeq" id="WP_158630972.1">
    <property type="nucleotide sequence ID" value="NZ_CP076128.1"/>
</dbReference>
<dbReference type="InterPro" id="IPR031680">
    <property type="entry name" value="Hepar_II_III_N"/>
</dbReference>
<feature type="domain" description="Heparinase II/III-like C-terminal" evidence="5">
    <location>
        <begin position="312"/>
        <end position="527"/>
    </location>
</feature>
<comment type="subcellular location">
    <subcellularLocation>
        <location evidence="1">Periplasm</location>
    </subcellularLocation>
</comment>